<feature type="transmembrane region" description="Helical" evidence="10">
    <location>
        <begin position="190"/>
        <end position="213"/>
    </location>
</feature>
<protein>
    <submittedName>
        <fullName evidence="11">Ktr system potassium uptake protein B</fullName>
    </submittedName>
</protein>
<dbReference type="InterPro" id="IPR003445">
    <property type="entry name" value="Cat_transpt"/>
</dbReference>
<evidence type="ECO:0000256" key="4">
    <source>
        <dbReference type="ARBA" id="ARBA00022538"/>
    </source>
</evidence>
<dbReference type="PANTHER" id="PTHR32024:SF1">
    <property type="entry name" value="KTR SYSTEM POTASSIUM UPTAKE PROTEIN B"/>
    <property type="match status" value="1"/>
</dbReference>
<keyword evidence="6" id="KW-0630">Potassium</keyword>
<evidence type="ECO:0000256" key="6">
    <source>
        <dbReference type="ARBA" id="ARBA00022958"/>
    </source>
</evidence>
<evidence type="ECO:0000313" key="12">
    <source>
        <dbReference type="Proteomes" id="UP000043699"/>
    </source>
</evidence>
<evidence type="ECO:0000256" key="2">
    <source>
        <dbReference type="ARBA" id="ARBA00022448"/>
    </source>
</evidence>
<evidence type="ECO:0000256" key="1">
    <source>
        <dbReference type="ARBA" id="ARBA00004651"/>
    </source>
</evidence>
<keyword evidence="4" id="KW-0633">Potassium transport</keyword>
<dbReference type="AlphaFoldDB" id="A0A098EQ44"/>
<keyword evidence="3" id="KW-1003">Cell membrane</keyword>
<evidence type="ECO:0000256" key="5">
    <source>
        <dbReference type="ARBA" id="ARBA00022692"/>
    </source>
</evidence>
<keyword evidence="7 10" id="KW-1133">Transmembrane helix</keyword>
<feature type="transmembrane region" description="Helical" evidence="10">
    <location>
        <begin position="129"/>
        <end position="150"/>
    </location>
</feature>
<keyword evidence="5 10" id="KW-0812">Transmembrane</keyword>
<dbReference type="GO" id="GO:0015379">
    <property type="term" value="F:potassium:chloride symporter activity"/>
    <property type="evidence" value="ECO:0007669"/>
    <property type="project" value="InterPro"/>
</dbReference>
<gene>
    <name evidence="11" type="primary">ktrB_2</name>
    <name evidence="11" type="ORF">BN1080_02927</name>
</gene>
<dbReference type="STRING" id="1499687.BN1080_02927"/>
<evidence type="ECO:0000256" key="7">
    <source>
        <dbReference type="ARBA" id="ARBA00022989"/>
    </source>
</evidence>
<keyword evidence="8" id="KW-0406">Ion transport</keyword>
<feature type="transmembrane region" description="Helical" evidence="10">
    <location>
        <begin position="374"/>
        <end position="392"/>
    </location>
</feature>
<dbReference type="Proteomes" id="UP000043699">
    <property type="component" value="Unassembled WGS sequence"/>
</dbReference>
<feature type="transmembrane region" description="Helical" evidence="10">
    <location>
        <begin position="348"/>
        <end position="368"/>
    </location>
</feature>
<evidence type="ECO:0000313" key="11">
    <source>
        <dbReference type="EMBL" id="CEG23920.1"/>
    </source>
</evidence>
<keyword evidence="9 10" id="KW-0472">Membrane</keyword>
<dbReference type="RefSeq" id="WP_052652994.1">
    <property type="nucleotide sequence ID" value="NZ_CCXS01000001.1"/>
</dbReference>
<keyword evidence="2" id="KW-0813">Transport</keyword>
<evidence type="ECO:0000256" key="10">
    <source>
        <dbReference type="SAM" id="Phobius"/>
    </source>
</evidence>
<feature type="transmembrane region" description="Helical" evidence="10">
    <location>
        <begin position="12"/>
        <end position="32"/>
    </location>
</feature>
<feature type="transmembrane region" description="Helical" evidence="10">
    <location>
        <begin position="75"/>
        <end position="99"/>
    </location>
</feature>
<dbReference type="PANTHER" id="PTHR32024">
    <property type="entry name" value="TRK SYSTEM POTASSIUM UPTAKE PROTEIN TRKG-RELATED"/>
    <property type="match status" value="1"/>
</dbReference>
<proteinExistence type="predicted"/>
<reference evidence="11 12" key="1">
    <citation type="submission" date="2014-09" db="EMBL/GenBank/DDBJ databases">
        <authorList>
            <person name="Urmite Genomes Urmite Genomes"/>
        </authorList>
    </citation>
    <scope>NUCLEOTIDE SEQUENCE [LARGE SCALE GENOMIC DNA]</scope>
    <source>
        <strain evidence="11 12">ES2</strain>
    </source>
</reference>
<feature type="transmembrane region" description="Helical" evidence="10">
    <location>
        <begin position="225"/>
        <end position="246"/>
    </location>
</feature>
<evidence type="ECO:0000256" key="9">
    <source>
        <dbReference type="ARBA" id="ARBA00023136"/>
    </source>
</evidence>
<comment type="subcellular location">
    <subcellularLocation>
        <location evidence="1">Cell membrane</location>
        <topology evidence="1">Multi-pass membrane protein</topology>
    </subcellularLocation>
</comment>
<dbReference type="EMBL" id="CCXS01000001">
    <property type="protein sequence ID" value="CEG23920.1"/>
    <property type="molecule type" value="Genomic_DNA"/>
</dbReference>
<dbReference type="GO" id="GO:0005886">
    <property type="term" value="C:plasma membrane"/>
    <property type="evidence" value="ECO:0007669"/>
    <property type="project" value="UniProtKB-SubCell"/>
</dbReference>
<dbReference type="Pfam" id="PF02386">
    <property type="entry name" value="TrkH"/>
    <property type="match status" value="1"/>
</dbReference>
<accession>A0A098EQ44</accession>
<feature type="transmembrane region" description="Helical" evidence="10">
    <location>
        <begin position="404"/>
        <end position="425"/>
    </location>
</feature>
<dbReference type="OrthoDB" id="9810952at2"/>
<dbReference type="InterPro" id="IPR004772">
    <property type="entry name" value="TrkH"/>
</dbReference>
<feature type="transmembrane region" description="Helical" evidence="10">
    <location>
        <begin position="296"/>
        <end position="327"/>
    </location>
</feature>
<evidence type="ECO:0000256" key="3">
    <source>
        <dbReference type="ARBA" id="ARBA00022475"/>
    </source>
</evidence>
<dbReference type="NCBIfam" id="TIGR00933">
    <property type="entry name" value="2a38"/>
    <property type="match status" value="1"/>
</dbReference>
<sequence length="442" mass="48249">MKPSKKKQVKISPPIVIASSFLFLITLGTLLLKLPIATTAPISWTDTLFTATSATTVTGLSVFDTDTTLTLFGEMVLLLLIQCGGIGLMTFAVATLILLRRKIGLQNRIYLQESFSQNSIGGIVKLVKMILTFALSVEAIAIAMLTIYWLPDYGFQEAVNLSVFHVISAFNNAGFSLFPDNLMSFGNDPFVLVLLSSLFILGGLGFTVVVDIYQKKSLRSWSLHTKLMVWGTLALNLGATLIILALEFGNPESLGGKSWGEKILSSYFAAVTPRTAGFNVFDYGTLEDPTLLFTMALMFIGAGSASTASGIKLTTFIVVLLSTYAFLRSQKEPEIFGRAIRIETIVRSLAITTISLLLVLLFSFLLTVTEKIPFLPLVFEVVSAFGTVGLSMGITAQLSDLGEILLSLVMFVGRIGPLTLFFILMKPKKDHFRYPYDQVFTG</sequence>
<organism evidence="11 12">
    <name type="scientific">Planococcus massiliensis</name>
    <dbReference type="NCBI Taxonomy" id="1499687"/>
    <lineage>
        <taxon>Bacteria</taxon>
        <taxon>Bacillati</taxon>
        <taxon>Bacillota</taxon>
        <taxon>Bacilli</taxon>
        <taxon>Bacillales</taxon>
        <taxon>Caryophanaceae</taxon>
        <taxon>Planococcus</taxon>
    </lineage>
</organism>
<keyword evidence="12" id="KW-1185">Reference proteome</keyword>
<name>A0A098EQ44_9BACL</name>
<evidence type="ECO:0000256" key="8">
    <source>
        <dbReference type="ARBA" id="ARBA00023065"/>
    </source>
</evidence>